<evidence type="ECO:0000313" key="4">
    <source>
        <dbReference type="Proteomes" id="UP000320212"/>
    </source>
</evidence>
<feature type="region of interest" description="Disordered" evidence="1">
    <location>
        <begin position="1"/>
        <end position="110"/>
    </location>
</feature>
<protein>
    <submittedName>
        <fullName evidence="3">Uncharacterized protein</fullName>
    </submittedName>
</protein>
<gene>
    <name evidence="3" type="ORF">FQA18_16035</name>
</gene>
<evidence type="ECO:0000313" key="3">
    <source>
        <dbReference type="EMBL" id="TVT93673.1"/>
    </source>
</evidence>
<feature type="transmembrane region" description="Helical" evidence="2">
    <location>
        <begin position="169"/>
        <end position="189"/>
    </location>
</feature>
<dbReference type="EMBL" id="VMTR01000159">
    <property type="protein sequence ID" value="TVT93673.1"/>
    <property type="molecule type" value="Genomic_DNA"/>
</dbReference>
<dbReference type="Proteomes" id="UP000320212">
    <property type="component" value="Unassembled WGS sequence"/>
</dbReference>
<accession>A0A558G7E0</accession>
<dbReference type="AlphaFoldDB" id="A0A558G7E0"/>
<feature type="compositionally biased region" description="Acidic residues" evidence="1">
    <location>
        <begin position="24"/>
        <end position="38"/>
    </location>
</feature>
<evidence type="ECO:0000256" key="2">
    <source>
        <dbReference type="SAM" id="Phobius"/>
    </source>
</evidence>
<feature type="compositionally biased region" description="Acidic residues" evidence="1">
    <location>
        <begin position="50"/>
        <end position="60"/>
    </location>
</feature>
<name>A0A558G7E0_HALVO</name>
<keyword evidence="2" id="KW-0812">Transmembrane</keyword>
<reference evidence="3 4" key="1">
    <citation type="submission" date="2019-07" db="EMBL/GenBank/DDBJ databases">
        <title>Draft genome sequence of Haloferax volcanii SS0101, isolated from salt farm in Samut Sakhon, Thailand.</title>
        <authorList>
            <person name="Wanthongcharoen S."/>
            <person name="Yamprayoonswat W."/>
            <person name="Ruangsuj P."/>
            <person name="Thongpramul N."/>
            <person name="Jumpathong W."/>
            <person name="Sittihan S."/>
            <person name="Kanjanavas P."/>
            <person name="Yasawong M."/>
        </authorList>
    </citation>
    <scope>NUCLEOTIDE SEQUENCE [LARGE SCALE GENOMIC DNA]</scope>
    <source>
        <strain evidence="3 4">SS0101</strain>
    </source>
</reference>
<keyword evidence="2" id="KW-1133">Transmembrane helix</keyword>
<comment type="caution">
    <text evidence="3">The sequence shown here is derived from an EMBL/GenBank/DDBJ whole genome shotgun (WGS) entry which is preliminary data.</text>
</comment>
<organism evidence="3 4">
    <name type="scientific">Haloferax volcanii</name>
    <name type="common">Halobacterium volcanii</name>
    <dbReference type="NCBI Taxonomy" id="2246"/>
    <lineage>
        <taxon>Archaea</taxon>
        <taxon>Methanobacteriati</taxon>
        <taxon>Methanobacteriota</taxon>
        <taxon>Stenosarchaea group</taxon>
        <taxon>Halobacteria</taxon>
        <taxon>Halobacteriales</taxon>
        <taxon>Haloferacaceae</taxon>
        <taxon>Haloferax</taxon>
    </lineage>
</organism>
<keyword evidence="2" id="KW-0472">Membrane</keyword>
<evidence type="ECO:0000256" key="1">
    <source>
        <dbReference type="SAM" id="MobiDB-lite"/>
    </source>
</evidence>
<proteinExistence type="predicted"/>
<sequence length="194" mass="19323">MIIDQDESGGGVPGGSDSIPGNSNDDDDNTIDTGDYLDDGGTGGYGSIDRDDDDDDDDLGLDPGNSESGMPGGGDPANDAVSPDPNENSDGDEVTVNPDGSVSIDEDRLSGDYESVEDVVDEVRNIVGGGSSETPQVGDITALEEQLRNLRESLTGMGESTGDSSSGGLLAVGAAGIAVVVAIGAAVLAGGDDK</sequence>
<dbReference type="RefSeq" id="WP_144859288.1">
    <property type="nucleotide sequence ID" value="NZ_VMTR01000159.1"/>
</dbReference>